<reference evidence="1" key="1">
    <citation type="submission" date="2016-08" db="EMBL/GenBank/DDBJ databases">
        <authorList>
            <person name="Seilhamer J.J."/>
        </authorList>
    </citation>
    <scope>NUCLEOTIDE SEQUENCE</scope>
    <source>
        <strain evidence="1">86-1</strain>
    </source>
</reference>
<evidence type="ECO:0000313" key="1">
    <source>
        <dbReference type="EMBL" id="SCM69998.1"/>
    </source>
</evidence>
<dbReference type="AlphaFoldDB" id="A0A212KXH7"/>
<dbReference type="EMBL" id="FMJC01000001">
    <property type="protein sequence ID" value="SCM69998.1"/>
    <property type="molecule type" value="Genomic_DNA"/>
</dbReference>
<accession>A0A212KXH7</accession>
<proteinExistence type="predicted"/>
<name>A0A212KXH7_9BACT</name>
<dbReference type="RefSeq" id="WP_179981533.1">
    <property type="nucleotide sequence ID" value="NZ_LT608333.1"/>
</dbReference>
<organism evidence="1">
    <name type="scientific">uncultured Desulfovibrio sp</name>
    <dbReference type="NCBI Taxonomy" id="167968"/>
    <lineage>
        <taxon>Bacteria</taxon>
        <taxon>Pseudomonadati</taxon>
        <taxon>Thermodesulfobacteriota</taxon>
        <taxon>Desulfovibrionia</taxon>
        <taxon>Desulfovibrionales</taxon>
        <taxon>Desulfovibrionaceae</taxon>
        <taxon>Desulfovibrio</taxon>
        <taxon>environmental samples</taxon>
    </lineage>
</organism>
<gene>
    <name evidence="1" type="ORF">KL86DES1_10121</name>
</gene>
<protein>
    <submittedName>
        <fullName evidence="1">Uncharacterized protein</fullName>
    </submittedName>
</protein>
<sequence>MIDLRFDVKDLKRVLGPLSGMPKLVDDGLRSAIRRTAATMRTDVNRQIRLHSFLKAGDISPAISKPLFASSAGSFEGVVRISGKPLAMDKFRLVPRRVTARKRMRSSRWGLAGYQIGPGEPVRQATERGGRSKGFVVRLGGKLYLMRRSGKKMQRMYGYSAQYFAVFDAVRRAVENNARQNFEKRMAHELSYRLGKLR</sequence>